<evidence type="ECO:0000313" key="12">
    <source>
        <dbReference type="Proteomes" id="UP001165413"/>
    </source>
</evidence>
<evidence type="ECO:0000313" key="11">
    <source>
        <dbReference type="EMBL" id="MCP3429101.1"/>
    </source>
</evidence>
<comment type="similarity">
    <text evidence="3">Belongs to the nicotinamide ribonucleoside (NR) uptake permease (TC 4.B.1) family.</text>
</comment>
<keyword evidence="9 10" id="KW-0472">Membrane</keyword>
<keyword evidence="12" id="KW-1185">Reference proteome</keyword>
<dbReference type="EMBL" id="JANATA010000015">
    <property type="protein sequence ID" value="MCP3429101.1"/>
    <property type="molecule type" value="Genomic_DNA"/>
</dbReference>
<dbReference type="Pfam" id="PF04973">
    <property type="entry name" value="NMN_transporter"/>
    <property type="match status" value="1"/>
</dbReference>
<evidence type="ECO:0000256" key="6">
    <source>
        <dbReference type="ARBA" id="ARBA00022475"/>
    </source>
</evidence>
<proteinExistence type="inferred from homology"/>
<organism evidence="11 12">
    <name type="scientific">Opacimonas viscosa</name>
    <dbReference type="NCBI Taxonomy" id="2961944"/>
    <lineage>
        <taxon>Bacteria</taxon>
        <taxon>Pseudomonadati</taxon>
        <taxon>Pseudomonadota</taxon>
        <taxon>Gammaproteobacteria</taxon>
        <taxon>Alteromonadales</taxon>
        <taxon>Alteromonadaceae</taxon>
        <taxon>Opacimonas</taxon>
    </lineage>
</organism>
<keyword evidence="8 10" id="KW-1133">Transmembrane helix</keyword>
<keyword evidence="7 10" id="KW-0812">Transmembrane</keyword>
<evidence type="ECO:0000256" key="10">
    <source>
        <dbReference type="SAM" id="Phobius"/>
    </source>
</evidence>
<protein>
    <recommendedName>
        <fullName evidence="4">Nicotinamide riboside transporter PnuC</fullName>
    </recommendedName>
</protein>
<feature type="transmembrane region" description="Helical" evidence="10">
    <location>
        <begin position="197"/>
        <end position="214"/>
    </location>
</feature>
<evidence type="ECO:0000256" key="4">
    <source>
        <dbReference type="ARBA" id="ARBA00017522"/>
    </source>
</evidence>
<evidence type="ECO:0000256" key="3">
    <source>
        <dbReference type="ARBA" id="ARBA00006669"/>
    </source>
</evidence>
<evidence type="ECO:0000256" key="5">
    <source>
        <dbReference type="ARBA" id="ARBA00022448"/>
    </source>
</evidence>
<dbReference type="InterPro" id="IPR006419">
    <property type="entry name" value="NMN_transpt_PnuC"/>
</dbReference>
<comment type="subcellular location">
    <subcellularLocation>
        <location evidence="2">Cell membrane</location>
        <topology evidence="2">Multi-pass membrane protein</topology>
    </subcellularLocation>
</comment>
<dbReference type="GO" id="GO:0034257">
    <property type="term" value="F:nicotinamide riboside transmembrane transporter activity"/>
    <property type="evidence" value="ECO:0007669"/>
    <property type="project" value="InterPro"/>
</dbReference>
<evidence type="ECO:0000256" key="7">
    <source>
        <dbReference type="ARBA" id="ARBA00022692"/>
    </source>
</evidence>
<keyword evidence="6" id="KW-1003">Cell membrane</keyword>
<dbReference type="Proteomes" id="UP001165413">
    <property type="component" value="Unassembled WGS sequence"/>
</dbReference>
<feature type="transmembrane region" description="Helical" evidence="10">
    <location>
        <begin position="20"/>
        <end position="40"/>
    </location>
</feature>
<name>A0AA42BQ32_9ALTE</name>
<reference evidence="11" key="1">
    <citation type="submission" date="2022-07" db="EMBL/GenBank/DDBJ databases">
        <title>Characterization of the Novel Bacterium Alteromonas immobilis LMIT006 and Alteromonas gregis LMIT007.</title>
        <authorList>
            <person name="Lin X."/>
        </authorList>
    </citation>
    <scope>NUCLEOTIDE SEQUENCE</scope>
    <source>
        <strain evidence="11">LMIT007</strain>
    </source>
</reference>
<comment type="caution">
    <text evidence="11">The sequence shown here is derived from an EMBL/GenBank/DDBJ whole genome shotgun (WGS) entry which is preliminary data.</text>
</comment>
<evidence type="ECO:0000256" key="8">
    <source>
        <dbReference type="ARBA" id="ARBA00022989"/>
    </source>
</evidence>
<accession>A0AA42BQ32</accession>
<dbReference type="RefSeq" id="WP_254101057.1">
    <property type="nucleotide sequence ID" value="NZ_JANATA010000015.1"/>
</dbReference>
<sequence length="222" mass="24792">MTEASASNTLTGVFQHILTQFSAASSAELGAVVFALAYIYLVGRQNVWCWACGFISTALFTYVFWDVSLLFSMLLNAYYMVMAGYGYWQWTGGQGKQGVDEPKQEHASALGIQQWSAPKQSIVICSSALIGAVLVWLRLDAATPLSLALCLDAYVSVFSVVATYMVAHKIYHNWHYWIVINSAAVVLYYSYELYFSSLLFVSYVGFSVHGLFTWRKALVQSR</sequence>
<evidence type="ECO:0000256" key="9">
    <source>
        <dbReference type="ARBA" id="ARBA00023136"/>
    </source>
</evidence>
<feature type="transmembrane region" description="Helical" evidence="10">
    <location>
        <begin position="121"/>
        <end position="139"/>
    </location>
</feature>
<evidence type="ECO:0000256" key="2">
    <source>
        <dbReference type="ARBA" id="ARBA00004651"/>
    </source>
</evidence>
<feature type="transmembrane region" description="Helical" evidence="10">
    <location>
        <begin position="47"/>
        <end position="65"/>
    </location>
</feature>
<comment type="function">
    <text evidence="1">Required for nicotinamide riboside transport across the inner membrane.</text>
</comment>
<dbReference type="AlphaFoldDB" id="A0AA42BQ32"/>
<feature type="transmembrane region" description="Helical" evidence="10">
    <location>
        <begin position="145"/>
        <end position="167"/>
    </location>
</feature>
<dbReference type="GO" id="GO:0005886">
    <property type="term" value="C:plasma membrane"/>
    <property type="evidence" value="ECO:0007669"/>
    <property type="project" value="UniProtKB-SubCell"/>
</dbReference>
<dbReference type="NCBIfam" id="TIGR01528">
    <property type="entry name" value="NMN_trans_PnuC"/>
    <property type="match status" value="1"/>
</dbReference>
<keyword evidence="5" id="KW-0813">Transport</keyword>
<dbReference type="PANTHER" id="PTHR36122:SF2">
    <property type="entry name" value="NICOTINAMIDE RIBOSIDE TRANSPORTER PNUC"/>
    <property type="match status" value="1"/>
</dbReference>
<dbReference type="PANTHER" id="PTHR36122">
    <property type="entry name" value="NICOTINAMIDE RIBOSIDE TRANSPORTER PNUC"/>
    <property type="match status" value="1"/>
</dbReference>
<gene>
    <name evidence="11" type="primary">pnuC</name>
    <name evidence="11" type="ORF">NLF92_09115</name>
</gene>
<evidence type="ECO:0000256" key="1">
    <source>
        <dbReference type="ARBA" id="ARBA00002672"/>
    </source>
</evidence>